<dbReference type="RefSeq" id="WP_145247582.1">
    <property type="nucleotide sequence ID" value="NZ_CP036278.1"/>
</dbReference>
<evidence type="ECO:0000259" key="2">
    <source>
        <dbReference type="Pfam" id="PF07589"/>
    </source>
</evidence>
<feature type="signal peptide" evidence="1">
    <location>
        <begin position="1"/>
        <end position="22"/>
    </location>
</feature>
<accession>A0A518AQ32</accession>
<reference evidence="3 4" key="1">
    <citation type="submission" date="2019-02" db="EMBL/GenBank/DDBJ databases">
        <title>Deep-cultivation of Planctomycetes and their phenomic and genomic characterization uncovers novel biology.</title>
        <authorList>
            <person name="Wiegand S."/>
            <person name="Jogler M."/>
            <person name="Boedeker C."/>
            <person name="Pinto D."/>
            <person name="Vollmers J."/>
            <person name="Rivas-Marin E."/>
            <person name="Kohn T."/>
            <person name="Peeters S.H."/>
            <person name="Heuer A."/>
            <person name="Rast P."/>
            <person name="Oberbeckmann S."/>
            <person name="Bunk B."/>
            <person name="Jeske O."/>
            <person name="Meyerdierks A."/>
            <person name="Storesund J.E."/>
            <person name="Kallscheuer N."/>
            <person name="Luecker S."/>
            <person name="Lage O.M."/>
            <person name="Pohl T."/>
            <person name="Merkel B.J."/>
            <person name="Hornburger P."/>
            <person name="Mueller R.-W."/>
            <person name="Bruemmer F."/>
            <person name="Labrenz M."/>
            <person name="Spormann A.M."/>
            <person name="Op den Camp H."/>
            <person name="Overmann J."/>
            <person name="Amann R."/>
            <person name="Jetten M.S.M."/>
            <person name="Mascher T."/>
            <person name="Medema M.H."/>
            <person name="Devos D.P."/>
            <person name="Kaster A.-K."/>
            <person name="Ovreas L."/>
            <person name="Rohde M."/>
            <person name="Galperin M.Y."/>
            <person name="Jogler C."/>
        </authorList>
    </citation>
    <scope>NUCLEOTIDE SEQUENCE [LARGE SCALE GENOMIC DNA]</scope>
    <source>
        <strain evidence="3 4">Pan181</strain>
    </source>
</reference>
<name>A0A518AQ32_9BACT</name>
<proteinExistence type="predicted"/>
<evidence type="ECO:0000313" key="3">
    <source>
        <dbReference type="EMBL" id="QDU56826.1"/>
    </source>
</evidence>
<feature type="chain" id="PRO_5022111834" evidence="1">
    <location>
        <begin position="23"/>
        <end position="373"/>
    </location>
</feature>
<evidence type="ECO:0000313" key="4">
    <source>
        <dbReference type="Proteomes" id="UP000315750"/>
    </source>
</evidence>
<sequence length="373" mass="39293" precursor="true">MKVVWSLALVACLGLTMQTASALEGFLSPSDSILAIDTDGYQPNSSFPAGEAPAKAIDGTLNKYLNFAKLGTGFIVTPAGGSSVVQSLQLTTANDAEARDPSSFELWGTNDAIVSAENSAGLDESWSLISSGALSLPSDRDTLAPLVDFSNGDAYTSYKLLFPTIKDPGATNSMQVAEVSFYTDTLGTSADVLNDGDAIIAVGQSWDSDYPNLESPAMILDGDSSTKYLNFGLENTGFIVTPAAGPMALQTFQITTANDAEERDPVGWEVYGTNDPITSADNSDGVAEAWELIDSGAMELPVDRLKKGPFVIVDNDTAYASYKMVFPTLKNAGATNSMQIADIQFYNQAVPEPSTLALTALGAALALVVARRR</sequence>
<dbReference type="AlphaFoldDB" id="A0A518AQ32"/>
<dbReference type="InterPro" id="IPR013424">
    <property type="entry name" value="Ice-binding_C"/>
</dbReference>
<evidence type="ECO:0000256" key="1">
    <source>
        <dbReference type="SAM" id="SignalP"/>
    </source>
</evidence>
<protein>
    <submittedName>
        <fullName evidence="3">PEP-CTERM motif protein</fullName>
    </submittedName>
</protein>
<organism evidence="3 4">
    <name type="scientific">Aeoliella mucimassa</name>
    <dbReference type="NCBI Taxonomy" id="2527972"/>
    <lineage>
        <taxon>Bacteria</taxon>
        <taxon>Pseudomonadati</taxon>
        <taxon>Planctomycetota</taxon>
        <taxon>Planctomycetia</taxon>
        <taxon>Pirellulales</taxon>
        <taxon>Lacipirellulaceae</taxon>
        <taxon>Aeoliella</taxon>
    </lineage>
</organism>
<dbReference type="Pfam" id="PF07589">
    <property type="entry name" value="PEP-CTERM"/>
    <property type="match status" value="1"/>
</dbReference>
<dbReference type="EMBL" id="CP036278">
    <property type="protein sequence ID" value="QDU56826.1"/>
    <property type="molecule type" value="Genomic_DNA"/>
</dbReference>
<gene>
    <name evidence="3" type="ORF">Pan181_30380</name>
</gene>
<keyword evidence="1" id="KW-0732">Signal</keyword>
<dbReference type="OrthoDB" id="260911at2"/>
<dbReference type="Proteomes" id="UP000315750">
    <property type="component" value="Chromosome"/>
</dbReference>
<dbReference type="KEGG" id="amuc:Pan181_30380"/>
<keyword evidence="4" id="KW-1185">Reference proteome</keyword>
<dbReference type="NCBIfam" id="TIGR02595">
    <property type="entry name" value="PEP_CTERM"/>
    <property type="match status" value="1"/>
</dbReference>
<feature type="domain" description="Ice-binding protein C-terminal" evidence="2">
    <location>
        <begin position="349"/>
        <end position="373"/>
    </location>
</feature>